<sequence length="105" mass="12660">MHKINYDIFSVIEKPEVITFSEKEIEILAEYEHKRWSLEKKEAGWKYGENLDEEKKIHPSLVTWDNLCSENKNKIYENVKSWPEILADSNFKIERLKFLCHCEIE</sequence>
<dbReference type="Proteomes" id="UP000184447">
    <property type="component" value="Unassembled WGS sequence"/>
</dbReference>
<evidence type="ECO:0000313" key="2">
    <source>
        <dbReference type="EMBL" id="SHI03620.1"/>
    </source>
</evidence>
<dbReference type="Pfam" id="PF02026">
    <property type="entry name" value="RyR"/>
    <property type="match status" value="1"/>
</dbReference>
<dbReference type="Gene3D" id="6.20.350.10">
    <property type="match status" value="1"/>
</dbReference>
<dbReference type="OrthoDB" id="227202at2"/>
<keyword evidence="3" id="KW-1185">Reference proteome</keyword>
<accession>A0A1M5XV00</accession>
<feature type="domain" description="Ryanodine receptor Ryr" evidence="1">
    <location>
        <begin position="22"/>
        <end position="94"/>
    </location>
</feature>
<reference evidence="2 3" key="1">
    <citation type="submission" date="2016-11" db="EMBL/GenBank/DDBJ databases">
        <authorList>
            <person name="Jaros S."/>
            <person name="Januszkiewicz K."/>
            <person name="Wedrychowicz H."/>
        </authorList>
    </citation>
    <scope>NUCLEOTIDE SEQUENCE [LARGE SCALE GENOMIC DNA]</scope>
    <source>
        <strain evidence="2 3">DSM 8605</strain>
    </source>
</reference>
<organism evidence="2 3">
    <name type="scientific">Clostridium grantii DSM 8605</name>
    <dbReference type="NCBI Taxonomy" id="1121316"/>
    <lineage>
        <taxon>Bacteria</taxon>
        <taxon>Bacillati</taxon>
        <taxon>Bacillota</taxon>
        <taxon>Clostridia</taxon>
        <taxon>Eubacteriales</taxon>
        <taxon>Clostridiaceae</taxon>
        <taxon>Clostridium</taxon>
    </lineage>
</organism>
<dbReference type="AlphaFoldDB" id="A0A1M5XV00"/>
<dbReference type="RefSeq" id="WP_073340765.1">
    <property type="nucleotide sequence ID" value="NZ_FQXM01000038.1"/>
</dbReference>
<dbReference type="EMBL" id="FQXM01000038">
    <property type="protein sequence ID" value="SHI03620.1"/>
    <property type="molecule type" value="Genomic_DNA"/>
</dbReference>
<proteinExistence type="predicted"/>
<evidence type="ECO:0000259" key="1">
    <source>
        <dbReference type="Pfam" id="PF02026"/>
    </source>
</evidence>
<evidence type="ECO:0000313" key="3">
    <source>
        <dbReference type="Proteomes" id="UP000184447"/>
    </source>
</evidence>
<dbReference type="STRING" id="1121316.SAMN02745207_03954"/>
<name>A0A1M5XV00_9CLOT</name>
<gene>
    <name evidence="2" type="ORF">SAMN02745207_03954</name>
</gene>
<protein>
    <submittedName>
        <fullName evidence="2">RyR domain-containing protein</fullName>
    </submittedName>
</protein>
<dbReference type="InterPro" id="IPR003032">
    <property type="entry name" value="Ryanodine_rcpt"/>
</dbReference>